<accession>A0ABD6EQ72</accession>
<feature type="compositionally biased region" description="Polar residues" evidence="1">
    <location>
        <begin position="152"/>
        <end position="164"/>
    </location>
</feature>
<feature type="compositionally biased region" description="Basic and acidic residues" evidence="1">
    <location>
        <begin position="165"/>
        <end position="174"/>
    </location>
</feature>
<protein>
    <submittedName>
        <fullName evidence="2">Uncharacterized protein</fullName>
    </submittedName>
</protein>
<gene>
    <name evidence="2" type="ORF">AB6A40_006280</name>
</gene>
<organism evidence="2 3">
    <name type="scientific">Gnathostoma spinigerum</name>
    <dbReference type="NCBI Taxonomy" id="75299"/>
    <lineage>
        <taxon>Eukaryota</taxon>
        <taxon>Metazoa</taxon>
        <taxon>Ecdysozoa</taxon>
        <taxon>Nematoda</taxon>
        <taxon>Chromadorea</taxon>
        <taxon>Rhabditida</taxon>
        <taxon>Spirurina</taxon>
        <taxon>Gnathostomatomorpha</taxon>
        <taxon>Gnathostomatoidea</taxon>
        <taxon>Gnathostomatidae</taxon>
        <taxon>Gnathostoma</taxon>
    </lineage>
</organism>
<dbReference type="Proteomes" id="UP001608902">
    <property type="component" value="Unassembled WGS sequence"/>
</dbReference>
<comment type="caution">
    <text evidence="2">The sequence shown here is derived from an EMBL/GenBank/DDBJ whole genome shotgun (WGS) entry which is preliminary data.</text>
</comment>
<dbReference type="AlphaFoldDB" id="A0ABD6EQ72"/>
<dbReference type="EMBL" id="JBGFUD010004362">
    <property type="protein sequence ID" value="MFH4979571.1"/>
    <property type="molecule type" value="Genomic_DNA"/>
</dbReference>
<proteinExistence type="predicted"/>
<feature type="region of interest" description="Disordered" evidence="1">
    <location>
        <begin position="152"/>
        <end position="237"/>
    </location>
</feature>
<evidence type="ECO:0000313" key="3">
    <source>
        <dbReference type="Proteomes" id="UP001608902"/>
    </source>
</evidence>
<reference evidence="2 3" key="1">
    <citation type="submission" date="2024-08" db="EMBL/GenBank/DDBJ databases">
        <title>Gnathostoma spinigerum genome.</title>
        <authorList>
            <person name="Gonzalez-Bertolin B."/>
            <person name="Monzon S."/>
            <person name="Zaballos A."/>
            <person name="Jimenez P."/>
            <person name="Dekumyoy P."/>
            <person name="Varona S."/>
            <person name="Cuesta I."/>
            <person name="Sumanam S."/>
            <person name="Adisakwattana P."/>
            <person name="Gasser R.B."/>
            <person name="Hernandez-Gonzalez A."/>
            <person name="Young N.D."/>
            <person name="Perteguer M.J."/>
        </authorList>
    </citation>
    <scope>NUCLEOTIDE SEQUENCE [LARGE SCALE GENOMIC DNA]</scope>
    <source>
        <strain evidence="2">AL3</strain>
        <tissue evidence="2">Liver</tissue>
    </source>
</reference>
<name>A0ABD6EQ72_9BILA</name>
<feature type="compositionally biased region" description="Polar residues" evidence="1">
    <location>
        <begin position="193"/>
        <end position="218"/>
    </location>
</feature>
<evidence type="ECO:0000313" key="2">
    <source>
        <dbReference type="EMBL" id="MFH4979571.1"/>
    </source>
</evidence>
<feature type="compositionally biased region" description="Pro residues" evidence="1">
    <location>
        <begin position="227"/>
        <end position="236"/>
    </location>
</feature>
<sequence>MDQKIIDYIKEHLDENLDRECDRDQQHQSPVCTTSSSRRRYRIAPNRLLESSYHEGSQRPALRALSVGFPNTTPTCEQRSSWFPSSHHHYRNLPQFNVESARTKYPFMDHETPGIYPETEQAYELSVCDRRAPLADNESDFSETNDHRTLTQWQNSSTFIPHSTNYDRKSKNDSESSECINNRTQKLSDEESVSNSPVSSATYHNISTVPADSSTEAVESTPATSPISPPQPPPKPKITHEALSGSFISLKAVLQRAQPQASTSTSETDICHTLGPSRTQYISKNATASFPERLHDDSQDHSRFLQSDPRYFDAAGDSRIYDDSALVFDSIADDVKKMSNASTEAPCMPPIVTAIDSNRESDIIQSNFPRRSSSKKKVLRCPRRGFDVIIRTQNPPADYIDEVDQFSRSEPYQLHPTDATPVTEF</sequence>
<keyword evidence="3" id="KW-1185">Reference proteome</keyword>
<evidence type="ECO:0000256" key="1">
    <source>
        <dbReference type="SAM" id="MobiDB-lite"/>
    </source>
</evidence>